<accession>A0A4Z2IQ86</accession>
<gene>
    <name evidence="1" type="ORF">EYF80_009819</name>
</gene>
<dbReference type="Proteomes" id="UP000314294">
    <property type="component" value="Unassembled WGS sequence"/>
</dbReference>
<dbReference type="AlphaFoldDB" id="A0A4Z2IQ86"/>
<name>A0A4Z2IQ86_9TELE</name>
<reference evidence="1 2" key="1">
    <citation type="submission" date="2019-03" db="EMBL/GenBank/DDBJ databases">
        <title>First draft genome of Liparis tanakae, snailfish: a comprehensive survey of snailfish specific genes.</title>
        <authorList>
            <person name="Kim W."/>
            <person name="Song I."/>
            <person name="Jeong J.-H."/>
            <person name="Kim D."/>
            <person name="Kim S."/>
            <person name="Ryu S."/>
            <person name="Song J.Y."/>
            <person name="Lee S.K."/>
        </authorList>
    </citation>
    <scope>NUCLEOTIDE SEQUENCE [LARGE SCALE GENOMIC DNA]</scope>
    <source>
        <tissue evidence="1">Muscle</tissue>
    </source>
</reference>
<sequence>MDETITRMWDKHKKPKKVNQQKMRSLCNNLSRCRTIPLNSPCPSWLLCNRCDVAQWSNEKITKYGAASKGELG</sequence>
<comment type="caution">
    <text evidence="1">The sequence shown here is derived from an EMBL/GenBank/DDBJ whole genome shotgun (WGS) entry which is preliminary data.</text>
</comment>
<evidence type="ECO:0000313" key="2">
    <source>
        <dbReference type="Proteomes" id="UP000314294"/>
    </source>
</evidence>
<proteinExistence type="predicted"/>
<evidence type="ECO:0000313" key="1">
    <source>
        <dbReference type="EMBL" id="TNN80001.1"/>
    </source>
</evidence>
<dbReference type="EMBL" id="SRLO01000059">
    <property type="protein sequence ID" value="TNN80001.1"/>
    <property type="molecule type" value="Genomic_DNA"/>
</dbReference>
<organism evidence="1 2">
    <name type="scientific">Liparis tanakae</name>
    <name type="common">Tanaka's snailfish</name>
    <dbReference type="NCBI Taxonomy" id="230148"/>
    <lineage>
        <taxon>Eukaryota</taxon>
        <taxon>Metazoa</taxon>
        <taxon>Chordata</taxon>
        <taxon>Craniata</taxon>
        <taxon>Vertebrata</taxon>
        <taxon>Euteleostomi</taxon>
        <taxon>Actinopterygii</taxon>
        <taxon>Neopterygii</taxon>
        <taxon>Teleostei</taxon>
        <taxon>Neoteleostei</taxon>
        <taxon>Acanthomorphata</taxon>
        <taxon>Eupercaria</taxon>
        <taxon>Perciformes</taxon>
        <taxon>Cottioidei</taxon>
        <taxon>Cottales</taxon>
        <taxon>Liparidae</taxon>
        <taxon>Liparis</taxon>
    </lineage>
</organism>
<keyword evidence="2" id="KW-1185">Reference proteome</keyword>
<protein>
    <submittedName>
        <fullName evidence="1">Uncharacterized protein</fullName>
    </submittedName>
</protein>